<dbReference type="GO" id="GO:0015293">
    <property type="term" value="F:symporter activity"/>
    <property type="evidence" value="ECO:0007669"/>
    <property type="project" value="UniProtKB-KW"/>
</dbReference>
<comment type="subcellular location">
    <subcellularLocation>
        <location evidence="1">Cell membrane</location>
        <topology evidence="1">Multi-pass membrane protein</topology>
    </subcellularLocation>
</comment>
<reference evidence="10 11" key="1">
    <citation type="journal article" date="2014" name="PLoS Genet.">
        <title>Hidden diversity in honey bee gut symbionts detected by single-cell genomics.</title>
        <authorList>
            <person name="Engel P."/>
            <person name="Stepanauskas R."/>
            <person name="Moran N."/>
        </authorList>
    </citation>
    <scope>NUCLEOTIDE SEQUENCE [LARGE SCALE GENOMIC DNA]</scope>
    <source>
        <strain evidence="10 11">SCGC AB-598-J21</strain>
    </source>
</reference>
<evidence type="ECO:0000256" key="3">
    <source>
        <dbReference type="ARBA" id="ARBA00022475"/>
    </source>
</evidence>
<evidence type="ECO:0000256" key="8">
    <source>
        <dbReference type="SAM" id="Phobius"/>
    </source>
</evidence>
<dbReference type="InterPro" id="IPR011701">
    <property type="entry name" value="MFS"/>
</dbReference>
<keyword evidence="6 8" id="KW-1133">Transmembrane helix</keyword>
<sequence length="428" mass="46141">MNTGQVAIEHNKPPAKAIAAAVAGNALEFYDFIIYSFFAVYIAQSFFPSTNNDKYTSLLAAVAVYGVGFFTRPLGGLLIGAYADKKGRRAAMMLTVALITLGTLGLAVTPSYEVIGIAAPIIVVIARMVQGLALGGEVGPASAMLIESAPPDKRAFYASWQMASQGIAVVVGGLVGFTVSSILTLEQLNAWGWRIPFLISLVLIPIALYIRRALPETLEEPTHHSGTQMIKIIFSRYRNEVILGVMVLMSTAITAQVGNYMTTFAIDTFKLKPNIAQICTTSGGLMMFVFSLLAGMLADKYGRKSIILWPRVALMLLIVPMFYLLVKTESVAMLLLVTMMVTLLTGMSGASSLVAIPEMIPFKLRATAVSLIYAISITLFGGTAQFVITWLIKHFGAVSPAYYVAGTSLLSVIAILMMPETRHINVKD</sequence>
<keyword evidence="2" id="KW-0813">Transport</keyword>
<dbReference type="AlphaFoldDB" id="A0A074V8C5"/>
<dbReference type="GO" id="GO:0005886">
    <property type="term" value="C:plasma membrane"/>
    <property type="evidence" value="ECO:0007669"/>
    <property type="project" value="UniProtKB-SubCell"/>
</dbReference>
<dbReference type="Proteomes" id="UP000027644">
    <property type="component" value="Unassembled WGS sequence"/>
</dbReference>
<feature type="transmembrane region" description="Helical" evidence="8">
    <location>
        <begin position="114"/>
        <end position="134"/>
    </location>
</feature>
<proteinExistence type="predicted"/>
<dbReference type="PANTHER" id="PTHR43528">
    <property type="entry name" value="ALPHA-KETOGLUTARATE PERMEASE"/>
    <property type="match status" value="1"/>
</dbReference>
<feature type="transmembrane region" description="Helical" evidence="8">
    <location>
        <begin position="241"/>
        <end position="262"/>
    </location>
</feature>
<comment type="caution">
    <text evidence="10">The sequence shown here is derived from an EMBL/GenBank/DDBJ whole genome shotgun (WGS) entry which is preliminary data.</text>
</comment>
<feature type="transmembrane region" description="Helical" evidence="8">
    <location>
        <begin position="90"/>
        <end position="108"/>
    </location>
</feature>
<feature type="transmembrane region" description="Helical" evidence="8">
    <location>
        <begin position="59"/>
        <end position="83"/>
    </location>
</feature>
<feature type="transmembrane region" description="Helical" evidence="8">
    <location>
        <begin position="191"/>
        <end position="210"/>
    </location>
</feature>
<feature type="transmembrane region" description="Helical" evidence="8">
    <location>
        <begin position="29"/>
        <end position="47"/>
    </location>
</feature>
<evidence type="ECO:0000313" key="10">
    <source>
        <dbReference type="EMBL" id="KEQ01406.1"/>
    </source>
</evidence>
<feature type="transmembrane region" description="Helical" evidence="8">
    <location>
        <begin position="332"/>
        <end position="356"/>
    </location>
</feature>
<gene>
    <name evidence="10" type="ORF">SASC598J21_008110</name>
</gene>
<protein>
    <submittedName>
        <fullName evidence="10">Arabinose efflux permease</fullName>
    </submittedName>
</protein>
<evidence type="ECO:0000256" key="4">
    <source>
        <dbReference type="ARBA" id="ARBA00022692"/>
    </source>
</evidence>
<dbReference type="PANTHER" id="PTHR43528:SF3">
    <property type="entry name" value="CITRATE-PROTON SYMPORTER"/>
    <property type="match status" value="1"/>
</dbReference>
<feature type="transmembrane region" description="Helical" evidence="8">
    <location>
        <begin position="400"/>
        <end position="418"/>
    </location>
</feature>
<keyword evidence="3" id="KW-1003">Cell membrane</keyword>
<dbReference type="InterPro" id="IPR020846">
    <property type="entry name" value="MFS_dom"/>
</dbReference>
<keyword evidence="5" id="KW-0769">Symport</keyword>
<dbReference type="SUPFAM" id="SSF103473">
    <property type="entry name" value="MFS general substrate transporter"/>
    <property type="match status" value="1"/>
</dbReference>
<evidence type="ECO:0000256" key="7">
    <source>
        <dbReference type="ARBA" id="ARBA00023136"/>
    </source>
</evidence>
<dbReference type="Gene3D" id="1.20.1250.20">
    <property type="entry name" value="MFS general substrate transporter like domains"/>
    <property type="match status" value="2"/>
</dbReference>
<dbReference type="InterPro" id="IPR036259">
    <property type="entry name" value="MFS_trans_sf"/>
</dbReference>
<evidence type="ECO:0000256" key="5">
    <source>
        <dbReference type="ARBA" id="ARBA00022847"/>
    </source>
</evidence>
<feature type="transmembrane region" description="Helical" evidence="8">
    <location>
        <begin position="155"/>
        <end position="179"/>
    </location>
</feature>
<name>A0A074V8C5_9NEIS</name>
<evidence type="ECO:0000313" key="11">
    <source>
        <dbReference type="Proteomes" id="UP000027644"/>
    </source>
</evidence>
<evidence type="ECO:0000256" key="2">
    <source>
        <dbReference type="ARBA" id="ARBA00022448"/>
    </source>
</evidence>
<dbReference type="FunFam" id="1.20.1250.20:FF:000001">
    <property type="entry name" value="Dicarboxylate MFS transporter"/>
    <property type="match status" value="1"/>
</dbReference>
<evidence type="ECO:0000256" key="1">
    <source>
        <dbReference type="ARBA" id="ARBA00004651"/>
    </source>
</evidence>
<evidence type="ECO:0000259" key="9">
    <source>
        <dbReference type="PROSITE" id="PS50850"/>
    </source>
</evidence>
<feature type="transmembrane region" description="Helical" evidence="8">
    <location>
        <begin position="368"/>
        <end position="388"/>
    </location>
</feature>
<organism evidence="10 11">
    <name type="scientific">Snodgrassella alvi SCGC AB-598-J21</name>
    <dbReference type="NCBI Taxonomy" id="1385367"/>
    <lineage>
        <taxon>Bacteria</taxon>
        <taxon>Pseudomonadati</taxon>
        <taxon>Pseudomonadota</taxon>
        <taxon>Betaproteobacteria</taxon>
        <taxon>Neisseriales</taxon>
        <taxon>Neisseriaceae</taxon>
        <taxon>Snodgrassella</taxon>
    </lineage>
</organism>
<dbReference type="InterPro" id="IPR051084">
    <property type="entry name" value="H+-coupled_symporters"/>
</dbReference>
<feature type="transmembrane region" description="Helical" evidence="8">
    <location>
        <begin position="274"/>
        <end position="294"/>
    </location>
</feature>
<accession>A0A074V8C5</accession>
<dbReference type="Pfam" id="PF07690">
    <property type="entry name" value="MFS_1"/>
    <property type="match status" value="1"/>
</dbReference>
<dbReference type="EMBL" id="AVQL01000420">
    <property type="protein sequence ID" value="KEQ01406.1"/>
    <property type="molecule type" value="Genomic_DNA"/>
</dbReference>
<keyword evidence="7 8" id="KW-0472">Membrane</keyword>
<keyword evidence="4 8" id="KW-0812">Transmembrane</keyword>
<feature type="transmembrane region" description="Helical" evidence="8">
    <location>
        <begin position="306"/>
        <end position="326"/>
    </location>
</feature>
<dbReference type="PROSITE" id="PS50850">
    <property type="entry name" value="MFS"/>
    <property type="match status" value="1"/>
</dbReference>
<evidence type="ECO:0000256" key="6">
    <source>
        <dbReference type="ARBA" id="ARBA00022989"/>
    </source>
</evidence>
<feature type="domain" description="Major facilitator superfamily (MFS) profile" evidence="9">
    <location>
        <begin position="17"/>
        <end position="423"/>
    </location>
</feature>